<evidence type="ECO:0000313" key="2">
    <source>
        <dbReference type="EMBL" id="KZV33549.1"/>
    </source>
</evidence>
<evidence type="ECO:0000313" key="3">
    <source>
        <dbReference type="Proteomes" id="UP000250235"/>
    </source>
</evidence>
<evidence type="ECO:0000259" key="1">
    <source>
        <dbReference type="Pfam" id="PF03732"/>
    </source>
</evidence>
<dbReference type="Pfam" id="PF03732">
    <property type="entry name" value="Retrotrans_gag"/>
    <property type="match status" value="1"/>
</dbReference>
<name>A0A2Z7BJK3_9LAMI</name>
<dbReference type="EMBL" id="KV005744">
    <property type="protein sequence ID" value="KZV33549.1"/>
    <property type="molecule type" value="Genomic_DNA"/>
</dbReference>
<protein>
    <recommendedName>
        <fullName evidence="1">Retrotransposon gag domain-containing protein</fullName>
    </recommendedName>
</protein>
<dbReference type="AlphaFoldDB" id="A0A2Z7BJK3"/>
<dbReference type="Proteomes" id="UP000250235">
    <property type="component" value="Unassembled WGS sequence"/>
</dbReference>
<dbReference type="OrthoDB" id="911683at2759"/>
<reference evidence="2 3" key="1">
    <citation type="journal article" date="2015" name="Proc. Natl. Acad. Sci. U.S.A.">
        <title>The resurrection genome of Boea hygrometrica: A blueprint for survival of dehydration.</title>
        <authorList>
            <person name="Xiao L."/>
            <person name="Yang G."/>
            <person name="Zhang L."/>
            <person name="Yang X."/>
            <person name="Zhao S."/>
            <person name="Ji Z."/>
            <person name="Zhou Q."/>
            <person name="Hu M."/>
            <person name="Wang Y."/>
            <person name="Chen M."/>
            <person name="Xu Y."/>
            <person name="Jin H."/>
            <person name="Xiao X."/>
            <person name="Hu G."/>
            <person name="Bao F."/>
            <person name="Hu Y."/>
            <person name="Wan P."/>
            <person name="Li L."/>
            <person name="Deng X."/>
            <person name="Kuang T."/>
            <person name="Xiang C."/>
            <person name="Zhu J.K."/>
            <person name="Oliver M.J."/>
            <person name="He Y."/>
        </authorList>
    </citation>
    <scope>NUCLEOTIDE SEQUENCE [LARGE SCALE GENOMIC DNA]</scope>
    <source>
        <strain evidence="3">cv. XS01</strain>
    </source>
</reference>
<keyword evidence="3" id="KW-1185">Reference proteome</keyword>
<proteinExistence type="predicted"/>
<sequence length="131" mass="15047">YNDELKLSLATFQLRKCAERWWRGTSRTLEETGVGISWDSFLCFFSSVVCPGVLLNAREHEFDNLEQGCMSAREYARRFSSLLTYVPHVAGREREKMTKFLEGLKEELYTLVLSSKPKSYAEAVDSAIDFS</sequence>
<dbReference type="InterPro" id="IPR005162">
    <property type="entry name" value="Retrotrans_gag_dom"/>
</dbReference>
<organism evidence="2 3">
    <name type="scientific">Dorcoceras hygrometricum</name>
    <dbReference type="NCBI Taxonomy" id="472368"/>
    <lineage>
        <taxon>Eukaryota</taxon>
        <taxon>Viridiplantae</taxon>
        <taxon>Streptophyta</taxon>
        <taxon>Embryophyta</taxon>
        <taxon>Tracheophyta</taxon>
        <taxon>Spermatophyta</taxon>
        <taxon>Magnoliopsida</taxon>
        <taxon>eudicotyledons</taxon>
        <taxon>Gunneridae</taxon>
        <taxon>Pentapetalae</taxon>
        <taxon>asterids</taxon>
        <taxon>lamiids</taxon>
        <taxon>Lamiales</taxon>
        <taxon>Gesneriaceae</taxon>
        <taxon>Didymocarpoideae</taxon>
        <taxon>Trichosporeae</taxon>
        <taxon>Loxocarpinae</taxon>
        <taxon>Dorcoceras</taxon>
    </lineage>
</organism>
<feature type="domain" description="Retrotransposon gag" evidence="1">
    <location>
        <begin position="9"/>
        <end position="106"/>
    </location>
</feature>
<gene>
    <name evidence="2" type="ORF">F511_33995</name>
</gene>
<accession>A0A2Z7BJK3</accession>
<feature type="non-terminal residue" evidence="2">
    <location>
        <position position="1"/>
    </location>
</feature>